<dbReference type="Proteomes" id="UP000000305">
    <property type="component" value="Unassembled WGS sequence"/>
</dbReference>
<reference evidence="2 3" key="1">
    <citation type="journal article" date="2011" name="Science">
        <title>The ecoresponsive genome of Daphnia pulex.</title>
        <authorList>
            <person name="Colbourne J.K."/>
            <person name="Pfrender M.E."/>
            <person name="Gilbert D."/>
            <person name="Thomas W.K."/>
            <person name="Tucker A."/>
            <person name="Oakley T.H."/>
            <person name="Tokishita S."/>
            <person name="Aerts A."/>
            <person name="Arnold G.J."/>
            <person name="Basu M.K."/>
            <person name="Bauer D.J."/>
            <person name="Caceres C.E."/>
            <person name="Carmel L."/>
            <person name="Casola C."/>
            <person name="Choi J.H."/>
            <person name="Detter J.C."/>
            <person name="Dong Q."/>
            <person name="Dusheyko S."/>
            <person name="Eads B.D."/>
            <person name="Frohlich T."/>
            <person name="Geiler-Samerotte K.A."/>
            <person name="Gerlach D."/>
            <person name="Hatcher P."/>
            <person name="Jogdeo S."/>
            <person name="Krijgsveld J."/>
            <person name="Kriventseva E.V."/>
            <person name="Kultz D."/>
            <person name="Laforsch C."/>
            <person name="Lindquist E."/>
            <person name="Lopez J."/>
            <person name="Manak J.R."/>
            <person name="Muller J."/>
            <person name="Pangilinan J."/>
            <person name="Patwardhan R.P."/>
            <person name="Pitluck S."/>
            <person name="Pritham E.J."/>
            <person name="Rechtsteiner A."/>
            <person name="Rho M."/>
            <person name="Rogozin I.B."/>
            <person name="Sakarya O."/>
            <person name="Salamov A."/>
            <person name="Schaack S."/>
            <person name="Shapiro H."/>
            <person name="Shiga Y."/>
            <person name="Skalitzky C."/>
            <person name="Smith Z."/>
            <person name="Souvorov A."/>
            <person name="Sung W."/>
            <person name="Tang Z."/>
            <person name="Tsuchiya D."/>
            <person name="Tu H."/>
            <person name="Vos H."/>
            <person name="Wang M."/>
            <person name="Wolf Y.I."/>
            <person name="Yamagata H."/>
            <person name="Yamada T."/>
            <person name="Ye Y."/>
            <person name="Shaw J.R."/>
            <person name="Andrews J."/>
            <person name="Crease T.J."/>
            <person name="Tang H."/>
            <person name="Lucas S.M."/>
            <person name="Robertson H.M."/>
            <person name="Bork P."/>
            <person name="Koonin E.V."/>
            <person name="Zdobnov E.M."/>
            <person name="Grigoriev I.V."/>
            <person name="Lynch M."/>
            <person name="Boore J.L."/>
        </authorList>
    </citation>
    <scope>NUCLEOTIDE SEQUENCE [LARGE SCALE GENOMIC DNA]</scope>
</reference>
<organism evidence="2 3">
    <name type="scientific">Daphnia pulex</name>
    <name type="common">Water flea</name>
    <dbReference type="NCBI Taxonomy" id="6669"/>
    <lineage>
        <taxon>Eukaryota</taxon>
        <taxon>Metazoa</taxon>
        <taxon>Ecdysozoa</taxon>
        <taxon>Arthropoda</taxon>
        <taxon>Crustacea</taxon>
        <taxon>Branchiopoda</taxon>
        <taxon>Diplostraca</taxon>
        <taxon>Cladocera</taxon>
        <taxon>Anomopoda</taxon>
        <taxon>Daphniidae</taxon>
        <taxon>Daphnia</taxon>
    </lineage>
</organism>
<gene>
    <name evidence="2" type="ORF">DAPPUDRAFT_109592</name>
</gene>
<accession>E9H3K1</accession>
<feature type="compositionally biased region" description="Polar residues" evidence="1">
    <location>
        <begin position="141"/>
        <end position="151"/>
    </location>
</feature>
<feature type="region of interest" description="Disordered" evidence="1">
    <location>
        <begin position="136"/>
        <end position="165"/>
    </location>
</feature>
<evidence type="ECO:0000313" key="2">
    <source>
        <dbReference type="EMBL" id="EFX73686.1"/>
    </source>
</evidence>
<sequence length="271" mass="29378">MRRGSELGYLKTVLTRIQSTCSSPLVINFGFISTKWAKEAMKPIEISIVILSVIVVLTVQNPLILHNDNSENYYGGGHHLDSSFEVDYTDSINSDLTTLTSTTTCTTSTASLSACSASGRRRRDLEIRPEFLHNEKEESNGRISLSPSLVQNEEESGRPEPNDSVAGISLEVESSLFNNPSAQKVRLSFGTSTLTQTITKTSTLMLLVAVAVALPYPQDAASPADPTAAVPGADGLTADLRHHHGHNSGGYGDTWLAVYIKSLIICRLCFY</sequence>
<dbReference type="KEGG" id="dpx:DAPPUDRAFT_109592"/>
<dbReference type="InParanoid" id="E9H3K1"/>
<protein>
    <submittedName>
        <fullName evidence="2">Uncharacterized protein</fullName>
    </submittedName>
</protein>
<keyword evidence="3" id="KW-1185">Reference proteome</keyword>
<dbReference type="AlphaFoldDB" id="E9H3K1"/>
<evidence type="ECO:0000256" key="1">
    <source>
        <dbReference type="SAM" id="MobiDB-lite"/>
    </source>
</evidence>
<dbReference type="EMBL" id="GL732589">
    <property type="protein sequence ID" value="EFX73686.1"/>
    <property type="molecule type" value="Genomic_DNA"/>
</dbReference>
<name>E9H3K1_DAPPU</name>
<evidence type="ECO:0000313" key="3">
    <source>
        <dbReference type="Proteomes" id="UP000000305"/>
    </source>
</evidence>
<dbReference type="HOGENOM" id="CLU_1027667_0_0_1"/>
<proteinExistence type="predicted"/>